<organism evidence="8 9">
    <name type="scientific">Mesorhabditis belari</name>
    <dbReference type="NCBI Taxonomy" id="2138241"/>
    <lineage>
        <taxon>Eukaryota</taxon>
        <taxon>Metazoa</taxon>
        <taxon>Ecdysozoa</taxon>
        <taxon>Nematoda</taxon>
        <taxon>Chromadorea</taxon>
        <taxon>Rhabditida</taxon>
        <taxon>Rhabditina</taxon>
        <taxon>Rhabditomorpha</taxon>
        <taxon>Rhabditoidea</taxon>
        <taxon>Rhabditidae</taxon>
        <taxon>Mesorhabditinae</taxon>
        <taxon>Mesorhabditis</taxon>
    </lineage>
</organism>
<dbReference type="SUPFAM" id="SSF90112">
    <property type="entry name" value="Neurotransmitter-gated ion-channel transmembrane pore"/>
    <property type="match status" value="1"/>
</dbReference>
<dbReference type="Gene3D" id="1.20.58.390">
    <property type="entry name" value="Neurotransmitter-gated ion-channel transmembrane domain"/>
    <property type="match status" value="1"/>
</dbReference>
<proteinExistence type="predicted"/>
<dbReference type="InterPro" id="IPR036734">
    <property type="entry name" value="Neur_chan_lig-bd_sf"/>
</dbReference>
<dbReference type="GO" id="GO:0016020">
    <property type="term" value="C:membrane"/>
    <property type="evidence" value="ECO:0007669"/>
    <property type="project" value="UniProtKB-SubCell"/>
</dbReference>
<comment type="subcellular location">
    <subcellularLocation>
        <location evidence="1">Membrane</location>
        <topology evidence="1">Multi-pass membrane protein</topology>
    </subcellularLocation>
</comment>
<dbReference type="CDD" id="cd19051">
    <property type="entry name" value="LGIC_TM_cation"/>
    <property type="match status" value="1"/>
</dbReference>
<reference evidence="9" key="1">
    <citation type="submission" date="2024-02" db="UniProtKB">
        <authorList>
            <consortium name="WormBaseParasite"/>
        </authorList>
    </citation>
    <scope>IDENTIFICATION</scope>
</reference>
<feature type="domain" description="Neurotransmitter-gated ion-channel ligand-binding" evidence="7">
    <location>
        <begin position="91"/>
        <end position="250"/>
    </location>
</feature>
<evidence type="ECO:0000259" key="7">
    <source>
        <dbReference type="Pfam" id="PF02931"/>
    </source>
</evidence>
<feature type="transmembrane region" description="Helical" evidence="5">
    <location>
        <begin position="326"/>
        <end position="347"/>
    </location>
</feature>
<evidence type="ECO:0000256" key="5">
    <source>
        <dbReference type="SAM" id="Phobius"/>
    </source>
</evidence>
<dbReference type="Pfam" id="PF02931">
    <property type="entry name" value="Neur_chan_LBD"/>
    <property type="match status" value="1"/>
</dbReference>
<dbReference type="CDD" id="cd18989">
    <property type="entry name" value="LGIC_ECD_cation"/>
    <property type="match status" value="1"/>
</dbReference>
<dbReference type="GO" id="GO:0005230">
    <property type="term" value="F:extracellular ligand-gated monoatomic ion channel activity"/>
    <property type="evidence" value="ECO:0007669"/>
    <property type="project" value="InterPro"/>
</dbReference>
<feature type="transmembrane region" description="Helical" evidence="5">
    <location>
        <begin position="292"/>
        <end position="314"/>
    </location>
</feature>
<dbReference type="InterPro" id="IPR006201">
    <property type="entry name" value="Neur_channel"/>
</dbReference>
<protein>
    <recommendedName>
        <fullName evidence="7">Neurotransmitter-gated ion-channel ligand-binding domain-containing protein</fullName>
    </recommendedName>
</protein>
<dbReference type="PRINTS" id="PR00252">
    <property type="entry name" value="NRIONCHANNEL"/>
</dbReference>
<evidence type="ECO:0000256" key="1">
    <source>
        <dbReference type="ARBA" id="ARBA00004141"/>
    </source>
</evidence>
<accession>A0AAF3EH84</accession>
<dbReference type="SUPFAM" id="SSF63712">
    <property type="entry name" value="Nicotinic receptor ligand binding domain-like"/>
    <property type="match status" value="1"/>
</dbReference>
<feature type="chain" id="PRO_5041983866" description="Neurotransmitter-gated ion-channel ligand-binding domain-containing protein" evidence="6">
    <location>
        <begin position="20"/>
        <end position="380"/>
    </location>
</feature>
<evidence type="ECO:0000256" key="4">
    <source>
        <dbReference type="ARBA" id="ARBA00023136"/>
    </source>
</evidence>
<dbReference type="WBParaSite" id="MBELARI_LOCUS13358">
    <property type="protein sequence ID" value="MBELARI_LOCUS13358"/>
    <property type="gene ID" value="MBELARI_LOCUS13358"/>
</dbReference>
<feature type="transmembrane region" description="Helical" evidence="5">
    <location>
        <begin position="353"/>
        <end position="371"/>
    </location>
</feature>
<keyword evidence="6" id="KW-0732">Signal</keyword>
<sequence>MRSTSILLIAVLLIGMSMAAGVPSPKLLSPFQPTCNWSCNAGQINTCCMHLGFRSVVTEFDYIGNGETAEYAYYMKNASLILEEIITKRKYDKSLAPLFEPMTDNFIESKTRRLDITFGLNFVKLFNMDAEKQILEARLELAMDWRDARLVWDKRKFGNVSSIVTTTESIWIPDTCITNTKKLEVVTGQAPQNVRIFSNGSIHMVTAYFTETACSIDANIFPFDKQNCSIPVLSLTYLAKWISLHYRVNTVSSTLVGNGEWLVLNALPIAAKISENLEIGSFLLMIKRVPNFYVYVIALPCFILTSLSIIGMFWSPNHKKEQLAKLSIGLTSLVSLTVLMEMLADAIPKTQAFPLLGIYVVACLGVISMRCDIDFMSIIL</sequence>
<dbReference type="Proteomes" id="UP000887575">
    <property type="component" value="Unassembled WGS sequence"/>
</dbReference>
<keyword evidence="8" id="KW-1185">Reference proteome</keyword>
<keyword evidence="2 5" id="KW-0812">Transmembrane</keyword>
<dbReference type="InterPro" id="IPR036719">
    <property type="entry name" value="Neuro-gated_channel_TM_sf"/>
</dbReference>
<evidence type="ECO:0000313" key="9">
    <source>
        <dbReference type="WBParaSite" id="MBELARI_LOCUS13358"/>
    </source>
</evidence>
<dbReference type="InterPro" id="IPR006202">
    <property type="entry name" value="Neur_chan_lig-bd"/>
</dbReference>
<evidence type="ECO:0000313" key="8">
    <source>
        <dbReference type="Proteomes" id="UP000887575"/>
    </source>
</evidence>
<dbReference type="GO" id="GO:0004888">
    <property type="term" value="F:transmembrane signaling receptor activity"/>
    <property type="evidence" value="ECO:0007669"/>
    <property type="project" value="InterPro"/>
</dbReference>
<dbReference type="Gene3D" id="2.70.170.10">
    <property type="entry name" value="Neurotransmitter-gated ion-channel ligand-binding domain"/>
    <property type="match status" value="1"/>
</dbReference>
<evidence type="ECO:0000256" key="3">
    <source>
        <dbReference type="ARBA" id="ARBA00022989"/>
    </source>
</evidence>
<keyword evidence="3 5" id="KW-1133">Transmembrane helix</keyword>
<feature type="signal peptide" evidence="6">
    <location>
        <begin position="1"/>
        <end position="19"/>
    </location>
</feature>
<dbReference type="AlphaFoldDB" id="A0AAF3EH84"/>
<evidence type="ECO:0000256" key="6">
    <source>
        <dbReference type="SAM" id="SignalP"/>
    </source>
</evidence>
<evidence type="ECO:0000256" key="2">
    <source>
        <dbReference type="ARBA" id="ARBA00022692"/>
    </source>
</evidence>
<keyword evidence="4 5" id="KW-0472">Membrane</keyword>
<dbReference type="PANTHER" id="PTHR18945">
    <property type="entry name" value="NEUROTRANSMITTER GATED ION CHANNEL"/>
    <property type="match status" value="1"/>
</dbReference>
<name>A0AAF3EH84_9BILA</name>
<dbReference type="InterPro" id="IPR038050">
    <property type="entry name" value="Neuro_actylchol_rec"/>
</dbReference>